<evidence type="ECO:0000259" key="6">
    <source>
        <dbReference type="Pfam" id="PF01625"/>
    </source>
</evidence>
<dbReference type="AlphaFoldDB" id="B2A7D1"/>
<dbReference type="SUPFAM" id="SSF55068">
    <property type="entry name" value="Peptide methionine sulfoxide reductase"/>
    <property type="match status" value="1"/>
</dbReference>
<dbReference type="GO" id="GO:0008113">
    <property type="term" value="F:peptide-methionine (S)-S-oxide reductase activity"/>
    <property type="evidence" value="ECO:0007669"/>
    <property type="project" value="UniProtKB-EC"/>
</dbReference>
<evidence type="ECO:0000256" key="3">
    <source>
        <dbReference type="ARBA" id="ARBA00023002"/>
    </source>
</evidence>
<name>B2A7D1_NATTJ</name>
<evidence type="ECO:0000256" key="2">
    <source>
        <dbReference type="ARBA" id="ARBA00012502"/>
    </source>
</evidence>
<gene>
    <name evidence="7" type="ordered locus">Nther_0735</name>
</gene>
<comment type="catalytic activity">
    <reaction evidence="4">
        <text>L-methionyl-[protein] + [thioredoxin]-disulfide + H2O = L-methionyl-(S)-S-oxide-[protein] + [thioredoxin]-dithiol</text>
        <dbReference type="Rhea" id="RHEA:14217"/>
        <dbReference type="Rhea" id="RHEA-COMP:10698"/>
        <dbReference type="Rhea" id="RHEA-COMP:10700"/>
        <dbReference type="Rhea" id="RHEA-COMP:12313"/>
        <dbReference type="Rhea" id="RHEA-COMP:12315"/>
        <dbReference type="ChEBI" id="CHEBI:15377"/>
        <dbReference type="ChEBI" id="CHEBI:16044"/>
        <dbReference type="ChEBI" id="CHEBI:29950"/>
        <dbReference type="ChEBI" id="CHEBI:44120"/>
        <dbReference type="ChEBI" id="CHEBI:50058"/>
        <dbReference type="EC" id="1.8.4.11"/>
    </reaction>
</comment>
<dbReference type="FunCoup" id="B2A7D1">
    <property type="interactions" value="302"/>
</dbReference>
<dbReference type="Pfam" id="PF01625">
    <property type="entry name" value="PMSR"/>
    <property type="match status" value="1"/>
</dbReference>
<evidence type="ECO:0000313" key="7">
    <source>
        <dbReference type="EMBL" id="ACB84325.1"/>
    </source>
</evidence>
<dbReference type="OrthoDB" id="4174719at2"/>
<dbReference type="KEGG" id="nth:Nther_0735"/>
<dbReference type="STRING" id="457570.Nther_0735"/>
<dbReference type="PANTHER" id="PTHR43774">
    <property type="entry name" value="PEPTIDE METHIONINE SULFOXIDE REDUCTASE"/>
    <property type="match status" value="1"/>
</dbReference>
<comment type="similarity">
    <text evidence="1">Belongs to the MsrA Met sulfoxide reductase family.</text>
</comment>
<dbReference type="EMBL" id="CP001034">
    <property type="protein sequence ID" value="ACB84325.1"/>
    <property type="molecule type" value="Genomic_DNA"/>
</dbReference>
<organism evidence="7 8">
    <name type="scientific">Natranaerobius thermophilus (strain ATCC BAA-1301 / DSM 18059 / JW/NM-WN-LF)</name>
    <dbReference type="NCBI Taxonomy" id="457570"/>
    <lineage>
        <taxon>Bacteria</taxon>
        <taxon>Bacillati</taxon>
        <taxon>Bacillota</taxon>
        <taxon>Clostridia</taxon>
        <taxon>Natranaerobiales</taxon>
        <taxon>Natranaerobiaceae</taxon>
        <taxon>Natranaerobius</taxon>
    </lineage>
</organism>
<evidence type="ECO:0000256" key="1">
    <source>
        <dbReference type="ARBA" id="ARBA00005591"/>
    </source>
</evidence>
<evidence type="ECO:0000313" key="8">
    <source>
        <dbReference type="Proteomes" id="UP000001683"/>
    </source>
</evidence>
<keyword evidence="8" id="KW-1185">Reference proteome</keyword>
<dbReference type="Gene3D" id="3.30.1060.10">
    <property type="entry name" value="Peptide methionine sulphoxide reductase MsrA"/>
    <property type="match status" value="1"/>
</dbReference>
<comment type="catalytic activity">
    <reaction evidence="5">
        <text>[thioredoxin]-disulfide + L-methionine + H2O = L-methionine (S)-S-oxide + [thioredoxin]-dithiol</text>
        <dbReference type="Rhea" id="RHEA:19993"/>
        <dbReference type="Rhea" id="RHEA-COMP:10698"/>
        <dbReference type="Rhea" id="RHEA-COMP:10700"/>
        <dbReference type="ChEBI" id="CHEBI:15377"/>
        <dbReference type="ChEBI" id="CHEBI:29950"/>
        <dbReference type="ChEBI" id="CHEBI:50058"/>
        <dbReference type="ChEBI" id="CHEBI:57844"/>
        <dbReference type="ChEBI" id="CHEBI:58772"/>
        <dbReference type="EC" id="1.8.4.11"/>
    </reaction>
</comment>
<evidence type="ECO:0000256" key="4">
    <source>
        <dbReference type="ARBA" id="ARBA00047806"/>
    </source>
</evidence>
<feature type="domain" description="Peptide methionine sulphoxide reductase MsrA" evidence="6">
    <location>
        <begin position="2"/>
        <end position="119"/>
    </location>
</feature>
<dbReference type="Proteomes" id="UP000001683">
    <property type="component" value="Chromosome"/>
</dbReference>
<dbReference type="InParanoid" id="B2A7D1"/>
<dbReference type="InterPro" id="IPR002569">
    <property type="entry name" value="Met_Sox_Rdtase_MsrA_dom"/>
</dbReference>
<dbReference type="HOGENOM" id="CLU_031040_6_1_9"/>
<accession>B2A7D1</accession>
<dbReference type="PANTHER" id="PTHR43774:SF1">
    <property type="entry name" value="PEPTIDE METHIONINE SULFOXIDE REDUCTASE MSRA 2"/>
    <property type="match status" value="1"/>
</dbReference>
<dbReference type="InterPro" id="IPR036509">
    <property type="entry name" value="Met_Sox_Rdtase_MsrA_sf"/>
</dbReference>
<reference evidence="7 8" key="2">
    <citation type="journal article" date="2011" name="J. Bacteriol.">
        <title>Complete genome sequence of the anaerobic, halophilic alkalithermophile Natranaerobius thermophilus JW/NM-WN-LF.</title>
        <authorList>
            <person name="Zhao B."/>
            <person name="Mesbah N.M."/>
            <person name="Dalin E."/>
            <person name="Goodwin L."/>
            <person name="Nolan M."/>
            <person name="Pitluck S."/>
            <person name="Chertkov O."/>
            <person name="Brettin T.S."/>
            <person name="Han J."/>
            <person name="Larimer F.W."/>
            <person name="Land M.L."/>
            <person name="Hauser L."/>
            <person name="Kyrpides N."/>
            <person name="Wiegel J."/>
        </authorList>
    </citation>
    <scope>NUCLEOTIDE SEQUENCE [LARGE SCALE GENOMIC DNA]</scope>
    <source>
        <strain evidence="8">ATCC BAA-1301 / DSM 18059 / JW/NM-WN-LF</strain>
    </source>
</reference>
<dbReference type="eggNOG" id="COG0225">
    <property type="taxonomic scope" value="Bacteria"/>
</dbReference>
<sequence>MDGVVSTRVGYAGGEKENPTYYNLGDHSETIEIDYVPSQITLEQLLDIFWKSHNPRVKAPTRQYMSIIFYHNEDQKYIAQKSRKTQETKLGTQIYTEINPVTKFYQAENYHQKFYLQNTPVLMNELRGYYKDFQEFVDSTATARINGYVAGFGTLTQLEREFPLFGLSQKTQEYLKAGVK</sequence>
<keyword evidence="3" id="KW-0560">Oxidoreductase</keyword>
<proteinExistence type="inferred from homology"/>
<reference evidence="7 8" key="1">
    <citation type="submission" date="2008-04" db="EMBL/GenBank/DDBJ databases">
        <title>Complete sequence of chromosome of Natranaerobius thermophilus JW/NM-WN-LF.</title>
        <authorList>
            <consortium name="US DOE Joint Genome Institute"/>
            <person name="Copeland A."/>
            <person name="Lucas S."/>
            <person name="Lapidus A."/>
            <person name="Glavina del Rio T."/>
            <person name="Dalin E."/>
            <person name="Tice H."/>
            <person name="Bruce D."/>
            <person name="Goodwin L."/>
            <person name="Pitluck S."/>
            <person name="Chertkov O."/>
            <person name="Brettin T."/>
            <person name="Detter J.C."/>
            <person name="Han C."/>
            <person name="Kuske C.R."/>
            <person name="Schmutz J."/>
            <person name="Larimer F."/>
            <person name="Land M."/>
            <person name="Hauser L."/>
            <person name="Kyrpides N."/>
            <person name="Lykidis A."/>
            <person name="Mesbah N.M."/>
            <person name="Wiegel J."/>
        </authorList>
    </citation>
    <scope>NUCLEOTIDE SEQUENCE [LARGE SCALE GENOMIC DNA]</scope>
    <source>
        <strain evidence="8">ATCC BAA-1301 / DSM 18059 / JW/NM-WN-LF</strain>
    </source>
</reference>
<evidence type="ECO:0000256" key="5">
    <source>
        <dbReference type="ARBA" id="ARBA00048782"/>
    </source>
</evidence>
<protein>
    <recommendedName>
        <fullName evidence="2">peptide-methionine (S)-S-oxide reductase</fullName>
        <ecNumber evidence="2">1.8.4.11</ecNumber>
    </recommendedName>
</protein>
<dbReference type="EC" id="1.8.4.11" evidence="2"/>